<keyword evidence="6" id="KW-1185">Reference proteome</keyword>
<dbReference type="EMBL" id="CASHTH010002951">
    <property type="protein sequence ID" value="CAI8037615.1"/>
    <property type="molecule type" value="Genomic_DNA"/>
</dbReference>
<dbReference type="GO" id="GO:0016020">
    <property type="term" value="C:membrane"/>
    <property type="evidence" value="ECO:0007669"/>
    <property type="project" value="InterPro"/>
</dbReference>
<dbReference type="SUPFAM" id="SSF141072">
    <property type="entry name" value="CalX-like"/>
    <property type="match status" value="1"/>
</dbReference>
<dbReference type="Proteomes" id="UP001174909">
    <property type="component" value="Unassembled WGS sequence"/>
</dbReference>
<keyword evidence="3" id="KW-0106">Calcium</keyword>
<dbReference type="InterPro" id="IPR038081">
    <property type="entry name" value="CalX-like_sf"/>
</dbReference>
<organism evidence="5 6">
    <name type="scientific">Geodia barretti</name>
    <name type="common">Barrett's horny sponge</name>
    <dbReference type="NCBI Taxonomy" id="519541"/>
    <lineage>
        <taxon>Eukaryota</taxon>
        <taxon>Metazoa</taxon>
        <taxon>Porifera</taxon>
        <taxon>Demospongiae</taxon>
        <taxon>Heteroscleromorpha</taxon>
        <taxon>Tetractinellida</taxon>
        <taxon>Astrophorina</taxon>
        <taxon>Geodiidae</taxon>
        <taxon>Geodia</taxon>
    </lineage>
</organism>
<dbReference type="Pfam" id="PF03160">
    <property type="entry name" value="Calx-beta"/>
    <property type="match status" value="1"/>
</dbReference>
<feature type="non-terminal residue" evidence="5">
    <location>
        <position position="1"/>
    </location>
</feature>
<evidence type="ECO:0000256" key="2">
    <source>
        <dbReference type="ARBA" id="ARBA00022737"/>
    </source>
</evidence>
<accession>A0AA35X4C0</accession>
<dbReference type="GO" id="GO:0007154">
    <property type="term" value="P:cell communication"/>
    <property type="evidence" value="ECO:0007669"/>
    <property type="project" value="InterPro"/>
</dbReference>
<name>A0AA35X4C0_GEOBA</name>
<keyword evidence="1" id="KW-0732">Signal</keyword>
<dbReference type="InterPro" id="IPR003644">
    <property type="entry name" value="Calx_beta"/>
</dbReference>
<gene>
    <name evidence="5" type="ORF">GBAR_LOCUS21035</name>
</gene>
<evidence type="ECO:0000313" key="6">
    <source>
        <dbReference type="Proteomes" id="UP001174909"/>
    </source>
</evidence>
<dbReference type="Gene3D" id="2.60.40.2030">
    <property type="match status" value="1"/>
</dbReference>
<feature type="domain" description="Calx-beta" evidence="4">
    <location>
        <begin position="40"/>
        <end position="93"/>
    </location>
</feature>
<evidence type="ECO:0000256" key="3">
    <source>
        <dbReference type="ARBA" id="ARBA00022837"/>
    </source>
</evidence>
<dbReference type="AlphaFoldDB" id="A0AA35X4C0"/>
<sequence length="116" mass="12695">LKSECALDARCPWARLCCATFQLLQIAKDNYTFLHFCSQLAVGGDDYTATSGSLIFEEGDLTKSFTLSISSDSVPELDEYIFIAITSVELDPDTVEDVDSSVLPTSASATGVWRLW</sequence>
<protein>
    <recommendedName>
        <fullName evidence="4">Calx-beta domain-containing protein</fullName>
    </recommendedName>
</protein>
<comment type="caution">
    <text evidence="5">The sequence shown here is derived from an EMBL/GenBank/DDBJ whole genome shotgun (WGS) entry which is preliminary data.</text>
</comment>
<evidence type="ECO:0000259" key="4">
    <source>
        <dbReference type="Pfam" id="PF03160"/>
    </source>
</evidence>
<evidence type="ECO:0000313" key="5">
    <source>
        <dbReference type="EMBL" id="CAI8037615.1"/>
    </source>
</evidence>
<evidence type="ECO:0000256" key="1">
    <source>
        <dbReference type="ARBA" id="ARBA00022729"/>
    </source>
</evidence>
<reference evidence="5" key="1">
    <citation type="submission" date="2023-03" db="EMBL/GenBank/DDBJ databases">
        <authorList>
            <person name="Steffen K."/>
            <person name="Cardenas P."/>
        </authorList>
    </citation>
    <scope>NUCLEOTIDE SEQUENCE</scope>
</reference>
<proteinExistence type="predicted"/>
<keyword evidence="2" id="KW-0677">Repeat</keyword>